<dbReference type="InterPro" id="IPR050602">
    <property type="entry name" value="Malonyl-ACP_OMT"/>
</dbReference>
<dbReference type="PANTHER" id="PTHR13090">
    <property type="entry name" value="ARGININE-HYDROXYLASE NDUFAF5, MITOCHONDRIAL"/>
    <property type="match status" value="1"/>
</dbReference>
<gene>
    <name evidence="3" type="primary">bioC</name>
    <name evidence="3" type="ORF">GCM10007320_01150</name>
</gene>
<organism evidence="3 4">
    <name type="scientific">Pseudorhodoferax aquiterrae</name>
    <dbReference type="NCBI Taxonomy" id="747304"/>
    <lineage>
        <taxon>Bacteria</taxon>
        <taxon>Pseudomonadati</taxon>
        <taxon>Pseudomonadota</taxon>
        <taxon>Betaproteobacteria</taxon>
        <taxon>Burkholderiales</taxon>
        <taxon>Comamonadaceae</taxon>
    </lineage>
</organism>
<evidence type="ECO:0000256" key="1">
    <source>
        <dbReference type="ARBA" id="ARBA00022603"/>
    </source>
</evidence>
<keyword evidence="4" id="KW-1185">Reference proteome</keyword>
<reference evidence="4" key="1">
    <citation type="journal article" date="2019" name="Int. J. Syst. Evol. Microbiol.">
        <title>The Global Catalogue of Microorganisms (GCM) 10K type strain sequencing project: providing services to taxonomists for standard genome sequencing and annotation.</title>
        <authorList>
            <consortium name="The Broad Institute Genomics Platform"/>
            <consortium name="The Broad Institute Genome Sequencing Center for Infectious Disease"/>
            <person name="Wu L."/>
            <person name="Ma J."/>
        </authorList>
    </citation>
    <scope>NUCLEOTIDE SEQUENCE [LARGE SCALE GENOMIC DNA]</scope>
    <source>
        <strain evidence="4">KCTC 23314</strain>
    </source>
</reference>
<name>A0ABQ3FUF7_9BURK</name>
<keyword evidence="1" id="KW-0489">Methyltransferase</keyword>
<dbReference type="Proteomes" id="UP000626210">
    <property type="component" value="Unassembled WGS sequence"/>
</dbReference>
<dbReference type="Gene3D" id="3.40.50.150">
    <property type="entry name" value="Vaccinia Virus protein VP39"/>
    <property type="match status" value="1"/>
</dbReference>
<proteinExistence type="predicted"/>
<dbReference type="InterPro" id="IPR029063">
    <property type="entry name" value="SAM-dependent_MTases_sf"/>
</dbReference>
<comment type="caution">
    <text evidence="3">The sequence shown here is derived from an EMBL/GenBank/DDBJ whole genome shotgun (WGS) entry which is preliminary data.</text>
</comment>
<sequence>MVRLNILVAHPMSQHRPPTIAPVAAARWAQQPVQIAPWLHDEVARRMAERLQWIKRSPASWANWQALRGGMQAHAELRKRYPGAETWVVEASPALARQVLDASTEAWWKPGRWSAAAQHAGMPASGGVQMVWSNMLLHQVADPQALIADWHRALAVDGFLMFSCLGPDSLLELRRVYAALGWPPPGHAFTDMHDWGDMLVQAGFAEPIMDMERIRLTYATPDKLLEDLRGLGRNLHPGRFGALRGRRWHAQLRAELARQLADPVEDGRLALTFEIVYGHAFRPAARVPVAAQSAVSLDDMRGLLRHGKGGPP</sequence>
<evidence type="ECO:0000313" key="3">
    <source>
        <dbReference type="EMBL" id="GHC68608.1"/>
    </source>
</evidence>
<accession>A0ABQ3FUF7</accession>
<protein>
    <submittedName>
        <fullName evidence="3">Malonyl-[acyl-carrier protein] O-methyltransferase</fullName>
    </submittedName>
</protein>
<evidence type="ECO:0000256" key="2">
    <source>
        <dbReference type="ARBA" id="ARBA00022679"/>
    </source>
</evidence>
<dbReference type="SUPFAM" id="SSF53335">
    <property type="entry name" value="S-adenosyl-L-methionine-dependent methyltransferases"/>
    <property type="match status" value="1"/>
</dbReference>
<dbReference type="EMBL" id="BMYK01000001">
    <property type="protein sequence ID" value="GHC68608.1"/>
    <property type="molecule type" value="Genomic_DNA"/>
</dbReference>
<evidence type="ECO:0000313" key="4">
    <source>
        <dbReference type="Proteomes" id="UP000626210"/>
    </source>
</evidence>
<dbReference type="PANTHER" id="PTHR13090:SF1">
    <property type="entry name" value="ARGININE-HYDROXYLASE NDUFAF5, MITOCHONDRIAL"/>
    <property type="match status" value="1"/>
</dbReference>
<keyword evidence="2" id="KW-0808">Transferase</keyword>